<name>A0ACB9RCG4_9MYRT</name>
<dbReference type="EMBL" id="CM042883">
    <property type="protein sequence ID" value="KAI4376574.1"/>
    <property type="molecule type" value="Genomic_DNA"/>
</dbReference>
<gene>
    <name evidence="1" type="ORF">MLD38_014320</name>
</gene>
<proteinExistence type="predicted"/>
<accession>A0ACB9RCG4</accession>
<reference evidence="2" key="1">
    <citation type="journal article" date="2023" name="Front. Plant Sci.">
        <title>Chromosomal-level genome assembly of Melastoma candidum provides insights into trichome evolution.</title>
        <authorList>
            <person name="Zhong Y."/>
            <person name="Wu W."/>
            <person name="Sun C."/>
            <person name="Zou P."/>
            <person name="Liu Y."/>
            <person name="Dai S."/>
            <person name="Zhou R."/>
        </authorList>
    </citation>
    <scope>NUCLEOTIDE SEQUENCE [LARGE SCALE GENOMIC DNA]</scope>
</reference>
<evidence type="ECO:0000313" key="1">
    <source>
        <dbReference type="EMBL" id="KAI4376574.1"/>
    </source>
</evidence>
<evidence type="ECO:0000313" key="2">
    <source>
        <dbReference type="Proteomes" id="UP001057402"/>
    </source>
</evidence>
<comment type="caution">
    <text evidence="1">The sequence shown here is derived from an EMBL/GenBank/DDBJ whole genome shotgun (WGS) entry which is preliminary data.</text>
</comment>
<organism evidence="1 2">
    <name type="scientific">Melastoma candidum</name>
    <dbReference type="NCBI Taxonomy" id="119954"/>
    <lineage>
        <taxon>Eukaryota</taxon>
        <taxon>Viridiplantae</taxon>
        <taxon>Streptophyta</taxon>
        <taxon>Embryophyta</taxon>
        <taxon>Tracheophyta</taxon>
        <taxon>Spermatophyta</taxon>
        <taxon>Magnoliopsida</taxon>
        <taxon>eudicotyledons</taxon>
        <taxon>Gunneridae</taxon>
        <taxon>Pentapetalae</taxon>
        <taxon>rosids</taxon>
        <taxon>malvids</taxon>
        <taxon>Myrtales</taxon>
        <taxon>Melastomataceae</taxon>
        <taxon>Melastomatoideae</taxon>
        <taxon>Melastomateae</taxon>
        <taxon>Melastoma</taxon>
    </lineage>
</organism>
<sequence>MGRATRWFKSLFGFTTPRRDKDCPNRDGTTIDRDLASLFGNPPLIPPNISTAEAAWLRSFFSEKEDEDREQSRRAIAVAVASAAAADAAAKAAVAAAAVARLTGRSRGGGGGLSAVLFGFSPKERSAAVMIQTLFRGFLARKALRALKGLVKLQALVRGFLVRKRATAALRSIQALMRVQDAARLRRSRRISDNECPVHDGDNQSRRSLERFGEQPTPVHSSRRTLPIDSSPRKDNPRILEVDGLFTRPKSSCSQRTTTTSAPMPESFHPNLSSPLTPRFSKSYDICYYNECYDTWEDDRLGRLPGYMAKTLSFRAKWRSQSAPRQRQRTEAERGPRSMGTIRESSPGRGTKLGP</sequence>
<dbReference type="Proteomes" id="UP001057402">
    <property type="component" value="Chromosome 4"/>
</dbReference>
<protein>
    <submittedName>
        <fullName evidence="1">Uncharacterized protein</fullName>
    </submittedName>
</protein>
<keyword evidence="2" id="KW-1185">Reference proteome</keyword>